<evidence type="ECO:0000313" key="1">
    <source>
        <dbReference type="EMBL" id="SVA18769.1"/>
    </source>
</evidence>
<proteinExistence type="predicted"/>
<dbReference type="Gene3D" id="3.40.50.720">
    <property type="entry name" value="NAD(P)-binding Rossmann-like Domain"/>
    <property type="match status" value="1"/>
</dbReference>
<gene>
    <name evidence="1" type="ORF">METZ01_LOCUS71623</name>
</gene>
<sequence>MDIDKKGLKETQSLIHNSSSLALKCDVSNFKELSQCKDQIIEHYGTVHFLFNNAGIFLEGRSWKVDNQNWKRIIDVNIM</sequence>
<dbReference type="InterPro" id="IPR036291">
    <property type="entry name" value="NAD(P)-bd_dom_sf"/>
</dbReference>
<dbReference type="CDD" id="cd05233">
    <property type="entry name" value="SDR_c"/>
    <property type="match status" value="1"/>
</dbReference>
<dbReference type="SUPFAM" id="SSF51735">
    <property type="entry name" value="NAD(P)-binding Rossmann-fold domains"/>
    <property type="match status" value="1"/>
</dbReference>
<accession>A0A381TSG0</accession>
<organism evidence="1">
    <name type="scientific">marine metagenome</name>
    <dbReference type="NCBI Taxonomy" id="408172"/>
    <lineage>
        <taxon>unclassified sequences</taxon>
        <taxon>metagenomes</taxon>
        <taxon>ecological metagenomes</taxon>
    </lineage>
</organism>
<dbReference type="EMBL" id="UINC01005058">
    <property type="protein sequence ID" value="SVA18769.1"/>
    <property type="molecule type" value="Genomic_DNA"/>
</dbReference>
<name>A0A381TSG0_9ZZZZ</name>
<feature type="non-terminal residue" evidence="1">
    <location>
        <position position="1"/>
    </location>
</feature>
<dbReference type="Pfam" id="PF13561">
    <property type="entry name" value="adh_short_C2"/>
    <property type="match status" value="1"/>
</dbReference>
<protein>
    <submittedName>
        <fullName evidence="1">Uncharacterized protein</fullName>
    </submittedName>
</protein>
<reference evidence="1" key="1">
    <citation type="submission" date="2018-05" db="EMBL/GenBank/DDBJ databases">
        <authorList>
            <person name="Lanie J.A."/>
            <person name="Ng W.-L."/>
            <person name="Kazmierczak K.M."/>
            <person name="Andrzejewski T.M."/>
            <person name="Davidsen T.M."/>
            <person name="Wayne K.J."/>
            <person name="Tettelin H."/>
            <person name="Glass J.I."/>
            <person name="Rusch D."/>
            <person name="Podicherti R."/>
            <person name="Tsui H.-C.T."/>
            <person name="Winkler M.E."/>
        </authorList>
    </citation>
    <scope>NUCLEOTIDE SEQUENCE</scope>
</reference>
<dbReference type="AlphaFoldDB" id="A0A381TSG0"/>
<dbReference type="InterPro" id="IPR002347">
    <property type="entry name" value="SDR_fam"/>
</dbReference>
<feature type="non-terminal residue" evidence="1">
    <location>
        <position position="79"/>
    </location>
</feature>